<dbReference type="RefSeq" id="WP_014366414.1">
    <property type="nucleotide sequence ID" value="NC_017945.3"/>
</dbReference>
<dbReference type="InterPro" id="IPR011343">
    <property type="entry name" value="DeoC"/>
</dbReference>
<dbReference type="KEGG" id="coe:CP258_01335"/>
<protein>
    <submittedName>
        <fullName evidence="1">Aminotransferase</fullName>
    </submittedName>
</protein>
<dbReference type="GO" id="GO:0008483">
    <property type="term" value="F:transaminase activity"/>
    <property type="evidence" value="ECO:0007669"/>
    <property type="project" value="UniProtKB-KW"/>
</dbReference>
<dbReference type="InterPro" id="IPR013785">
    <property type="entry name" value="Aldolase_TIM"/>
</dbReference>
<dbReference type="EMBL" id="CP003540">
    <property type="protein sequence ID" value="AFK15899.3"/>
    <property type="molecule type" value="Genomic_DNA"/>
</dbReference>
<dbReference type="AlphaFoldDB" id="A0AAU8PTB0"/>
<dbReference type="PANTHER" id="PTHR10889:SF1">
    <property type="entry name" value="DEOXYRIBOSE-PHOSPHATE ALDOLASE"/>
    <property type="match status" value="1"/>
</dbReference>
<organism evidence="1 2">
    <name type="scientific">Corynebacterium pseudotuberculosis 258</name>
    <dbReference type="NCBI Taxonomy" id="1168865"/>
    <lineage>
        <taxon>Bacteria</taxon>
        <taxon>Bacillati</taxon>
        <taxon>Actinomycetota</taxon>
        <taxon>Actinomycetes</taxon>
        <taxon>Mycobacteriales</taxon>
        <taxon>Corynebacteriaceae</taxon>
        <taxon>Corynebacterium</taxon>
    </lineage>
</organism>
<dbReference type="GO" id="GO:0004139">
    <property type="term" value="F:deoxyribose-phosphate aldolase activity"/>
    <property type="evidence" value="ECO:0007669"/>
    <property type="project" value="InterPro"/>
</dbReference>
<name>A0AAU8PTB0_CORPS</name>
<dbReference type="GO" id="GO:0005737">
    <property type="term" value="C:cytoplasm"/>
    <property type="evidence" value="ECO:0007669"/>
    <property type="project" value="InterPro"/>
</dbReference>
<reference evidence="1 2" key="1">
    <citation type="journal article" date="2013" name="J. Biotechnol.">
        <title>Genome sequence of Corynebacterium pseudotuberculosis biovar equi strain 258 and prediction of antigenic targets to improve biotechnological vaccine production.</title>
        <authorList>
            <person name="Soares S.C."/>
            <person name="Trost E."/>
            <person name="Ramos R.T."/>
            <person name="Carneiro A.R."/>
            <person name="Santos A.R."/>
            <person name="Pinto A.C."/>
            <person name="Barbosa E."/>
            <person name="Aburjaile F."/>
            <person name="Ali A."/>
            <person name="Diniz C.A."/>
            <person name="Hassan S.S."/>
            <person name="Fiaux K."/>
            <person name="Guimaraes L.C."/>
            <person name="Bakhtiar S.M."/>
            <person name="Pereira U."/>
            <person name="Almeida S.S."/>
            <person name="Abreu V.A."/>
            <person name="Rocha F.S."/>
            <person name="Dorella F.A."/>
            <person name="Miyoshi A."/>
            <person name="Silva A."/>
            <person name="Azevedo V."/>
            <person name="Tauch A."/>
        </authorList>
    </citation>
    <scope>NUCLEOTIDE SEQUENCE [LARGE SCALE GENOMIC DNA]</scope>
    <source>
        <strain evidence="1 2">258</strain>
    </source>
</reference>
<dbReference type="Gene3D" id="3.20.20.70">
    <property type="entry name" value="Aldolase class I"/>
    <property type="match status" value="1"/>
</dbReference>
<dbReference type="SUPFAM" id="SSF51569">
    <property type="entry name" value="Aldolase"/>
    <property type="match status" value="1"/>
</dbReference>
<keyword evidence="1" id="KW-0808">Transferase</keyword>
<gene>
    <name evidence="1" type="ORF">CP258_01335</name>
</gene>
<dbReference type="GO" id="GO:0016052">
    <property type="term" value="P:carbohydrate catabolic process"/>
    <property type="evidence" value="ECO:0007669"/>
    <property type="project" value="TreeGrafter"/>
</dbReference>
<keyword evidence="1" id="KW-0032">Aminotransferase</keyword>
<sequence>MASDKTAVVTLLDPLATADDVKQLAATARQQGMGICVEPSLLHAIDAATEHAEQFPVVSWAGYTTGKHHVLIKASEARLAVQSGATMVIYVPDPASLIHTTGAAFIGEIVAAREAVPHPAQLAVLVDDTLLGEELRARAHEWLAKVGVDAVVSYSVGDHEKSGIPLYVLCDISEAPVHKTAGAHGVLVTGL</sequence>
<evidence type="ECO:0000313" key="1">
    <source>
        <dbReference type="EMBL" id="AFK15899.3"/>
    </source>
</evidence>
<evidence type="ECO:0000313" key="2">
    <source>
        <dbReference type="Proteomes" id="UP000006465"/>
    </source>
</evidence>
<dbReference type="Proteomes" id="UP000006465">
    <property type="component" value="Chromosome"/>
</dbReference>
<proteinExistence type="predicted"/>
<dbReference type="PANTHER" id="PTHR10889">
    <property type="entry name" value="DEOXYRIBOSE-PHOSPHATE ALDOLASE"/>
    <property type="match status" value="1"/>
</dbReference>
<dbReference type="GO" id="GO:0009264">
    <property type="term" value="P:deoxyribonucleotide catabolic process"/>
    <property type="evidence" value="ECO:0007669"/>
    <property type="project" value="InterPro"/>
</dbReference>
<accession>A0AAU8PTB0</accession>